<keyword evidence="5 11" id="KW-0833">Ubl conjugation pathway</keyword>
<dbReference type="WBParaSite" id="GPLIN_001273100">
    <property type="protein sequence ID" value="GPLIN_001273100"/>
    <property type="gene ID" value="GPLIN_001273100"/>
</dbReference>
<dbReference type="Gene3D" id="3.10.110.10">
    <property type="entry name" value="Ubiquitin Conjugating Enzyme"/>
    <property type="match status" value="1"/>
</dbReference>
<evidence type="ECO:0000256" key="3">
    <source>
        <dbReference type="ARBA" id="ARBA00022679"/>
    </source>
</evidence>
<dbReference type="PANTHER" id="PTHR24067">
    <property type="entry name" value="UBIQUITIN-CONJUGATING ENZYME E2"/>
    <property type="match status" value="1"/>
</dbReference>
<feature type="active site" description="Glycyl thioester intermediate" evidence="10">
    <location>
        <position position="93"/>
    </location>
</feature>
<protein>
    <recommendedName>
        <fullName evidence="8">SUMO-conjugating enzyme UBC9</fullName>
    </recommendedName>
    <alternativeName>
        <fullName evidence="9">Ubiquitin carrier protein 9</fullName>
    </alternativeName>
</protein>
<keyword evidence="7" id="KW-0539">Nucleus</keyword>
<dbReference type="InterPro" id="IPR048664">
    <property type="entry name" value="INI1_DNA-bd"/>
</dbReference>
<dbReference type="GO" id="GO:0005694">
    <property type="term" value="C:chromosome"/>
    <property type="evidence" value="ECO:0007669"/>
    <property type="project" value="UniProtKB-ARBA"/>
</dbReference>
<comment type="similarity">
    <text evidence="11">Belongs to the ubiquitin-conjugating enzyme family.</text>
</comment>
<accession>A0A183CIM5</accession>
<keyword evidence="4 11" id="KW-0547">Nucleotide-binding</keyword>
<evidence type="ECO:0000256" key="6">
    <source>
        <dbReference type="ARBA" id="ARBA00022840"/>
    </source>
</evidence>
<evidence type="ECO:0000256" key="1">
    <source>
        <dbReference type="ARBA" id="ARBA00004123"/>
    </source>
</evidence>
<proteinExistence type="inferred from homology"/>
<keyword evidence="3" id="KW-0808">Transferase</keyword>
<reference evidence="13" key="2">
    <citation type="submission" date="2014-05" db="EMBL/GenBank/DDBJ databases">
        <title>The genome and life-stage specific transcriptomes of Globodera pallida elucidate key aspects of plant parasitism by a cyst nematode.</title>
        <authorList>
            <person name="Cotton J.A."/>
            <person name="Lilley C.J."/>
            <person name="Jones L.M."/>
            <person name="Kikuchi T."/>
            <person name="Reid A.J."/>
            <person name="Thorpe P."/>
            <person name="Tsai I.J."/>
            <person name="Beasley H."/>
            <person name="Blok V."/>
            <person name="Cock P.J.A."/>
            <person name="Van den Akker S.E."/>
            <person name="Holroyd N."/>
            <person name="Hunt M."/>
            <person name="Mantelin S."/>
            <person name="Naghra H."/>
            <person name="Pain A."/>
            <person name="Palomares-Rius J.E."/>
            <person name="Zarowiecki M."/>
            <person name="Berriman M."/>
            <person name="Jones J.T."/>
            <person name="Urwin P.E."/>
        </authorList>
    </citation>
    <scope>NUCLEOTIDE SEQUENCE [LARGE SCALE GENOMIC DNA]</scope>
    <source>
        <strain evidence="13">Lindley</strain>
    </source>
</reference>
<comment type="pathway">
    <text evidence="2">Protein modification; protein sumoylation.</text>
</comment>
<dbReference type="InterPro" id="IPR000608">
    <property type="entry name" value="UBC"/>
</dbReference>
<dbReference type="InterPro" id="IPR023313">
    <property type="entry name" value="UBQ-conjugating_AS"/>
</dbReference>
<evidence type="ECO:0000256" key="2">
    <source>
        <dbReference type="ARBA" id="ARBA00004718"/>
    </source>
</evidence>
<evidence type="ECO:0000256" key="9">
    <source>
        <dbReference type="ARBA" id="ARBA00044296"/>
    </source>
</evidence>
<feature type="domain" description="UBC core" evidence="12">
    <location>
        <begin position="4"/>
        <end position="157"/>
    </location>
</feature>
<dbReference type="Pfam" id="PF21459">
    <property type="entry name" value="INI1_DNA-bd"/>
    <property type="match status" value="1"/>
</dbReference>
<evidence type="ECO:0000256" key="7">
    <source>
        <dbReference type="ARBA" id="ARBA00023242"/>
    </source>
</evidence>
<dbReference type="PROSITE" id="PS50127">
    <property type="entry name" value="UBC_2"/>
    <property type="match status" value="1"/>
</dbReference>
<keyword evidence="13" id="KW-1185">Reference proteome</keyword>
<keyword evidence="6 11" id="KW-0067">ATP-binding</keyword>
<evidence type="ECO:0000256" key="8">
    <source>
        <dbReference type="ARBA" id="ARBA00039165"/>
    </source>
</evidence>
<dbReference type="InterPro" id="IPR050113">
    <property type="entry name" value="Ub_conjugating_enzyme"/>
</dbReference>
<dbReference type="SUPFAM" id="SSF54495">
    <property type="entry name" value="UBC-like"/>
    <property type="match status" value="1"/>
</dbReference>
<dbReference type="GO" id="GO:0019787">
    <property type="term" value="F:ubiquitin-like protein transferase activity"/>
    <property type="evidence" value="ECO:0007669"/>
    <property type="project" value="UniProtKB-ARBA"/>
</dbReference>
<dbReference type="SMART" id="SM00212">
    <property type="entry name" value="UBCc"/>
    <property type="match status" value="1"/>
</dbReference>
<dbReference type="GO" id="GO:0005634">
    <property type="term" value="C:nucleus"/>
    <property type="evidence" value="ECO:0007669"/>
    <property type="project" value="UniProtKB-SubCell"/>
</dbReference>
<reference evidence="14" key="3">
    <citation type="submission" date="2016-06" db="UniProtKB">
        <authorList>
            <consortium name="WormBaseParasite"/>
        </authorList>
    </citation>
    <scope>IDENTIFICATION</scope>
</reference>
<dbReference type="FunFam" id="3.10.110.10:FF:000035">
    <property type="entry name" value="SUMO-conjugating enzyme ubc9"/>
    <property type="match status" value="1"/>
</dbReference>
<evidence type="ECO:0000256" key="5">
    <source>
        <dbReference type="ARBA" id="ARBA00022786"/>
    </source>
</evidence>
<dbReference type="CDD" id="cd23798">
    <property type="entry name" value="UBCc_UBE2I"/>
    <property type="match status" value="1"/>
</dbReference>
<evidence type="ECO:0000313" key="14">
    <source>
        <dbReference type="WBParaSite" id="GPLIN_001273100"/>
    </source>
</evidence>
<dbReference type="PROSITE" id="PS00183">
    <property type="entry name" value="UBC_1"/>
    <property type="match status" value="1"/>
</dbReference>
<sequence>MAGIAGGRLAEERKAWRRDHPFGFIARPTKSEDGTLNLYNWECAIPGPKSTIWEGGLYKLRMIFKDDFPSTPPKCRFEPPLFHPNVYPSGTVCLSLLDENKDWKPSITVKQLLMGIQELLVSPNPEDPAQAEAYQIFVQNRPEYERRVRKQSQLFSEDMKSSCSLITFSSKMSKTYGPKPESFMLDDGERYYVGADVGQYLKYHRGTLYKRYPQLWKRMASVDEKKKIQELGCATSYINSNIMLVKANEVEDIFDGQEEKYRASVSGGGAYGRADGGSTLRTRGSAPWLNQQ</sequence>
<evidence type="ECO:0000259" key="12">
    <source>
        <dbReference type="PROSITE" id="PS50127"/>
    </source>
</evidence>
<evidence type="ECO:0000256" key="10">
    <source>
        <dbReference type="PROSITE-ProRule" id="PRU10133"/>
    </source>
</evidence>
<comment type="subcellular location">
    <subcellularLocation>
        <location evidence="1">Nucleus</location>
    </subcellularLocation>
</comment>
<dbReference type="Proteomes" id="UP000050741">
    <property type="component" value="Unassembled WGS sequence"/>
</dbReference>
<dbReference type="GO" id="GO:0032446">
    <property type="term" value="P:protein modification by small protein conjugation"/>
    <property type="evidence" value="ECO:0007669"/>
    <property type="project" value="UniProtKB-ARBA"/>
</dbReference>
<dbReference type="InterPro" id="IPR016135">
    <property type="entry name" value="UBQ-conjugating_enzyme/RWD"/>
</dbReference>
<organism evidence="13 14">
    <name type="scientific">Globodera pallida</name>
    <name type="common">Potato cyst nematode worm</name>
    <name type="synonym">Heterodera pallida</name>
    <dbReference type="NCBI Taxonomy" id="36090"/>
    <lineage>
        <taxon>Eukaryota</taxon>
        <taxon>Metazoa</taxon>
        <taxon>Ecdysozoa</taxon>
        <taxon>Nematoda</taxon>
        <taxon>Chromadorea</taxon>
        <taxon>Rhabditida</taxon>
        <taxon>Tylenchina</taxon>
        <taxon>Tylenchomorpha</taxon>
        <taxon>Tylenchoidea</taxon>
        <taxon>Heteroderidae</taxon>
        <taxon>Heteroderinae</taxon>
        <taxon>Globodera</taxon>
    </lineage>
</organism>
<evidence type="ECO:0000256" key="4">
    <source>
        <dbReference type="ARBA" id="ARBA00022741"/>
    </source>
</evidence>
<dbReference type="AlphaFoldDB" id="A0A183CIM5"/>
<dbReference type="GO" id="GO:0005524">
    <property type="term" value="F:ATP binding"/>
    <property type="evidence" value="ECO:0007669"/>
    <property type="project" value="UniProtKB-UniRule"/>
</dbReference>
<dbReference type="CDD" id="cd21086">
    <property type="entry name" value="WH_NTD_SMARCB1"/>
    <property type="match status" value="1"/>
</dbReference>
<evidence type="ECO:0000313" key="13">
    <source>
        <dbReference type="Proteomes" id="UP000050741"/>
    </source>
</evidence>
<reference evidence="13" key="1">
    <citation type="submission" date="2013-12" db="EMBL/GenBank/DDBJ databases">
        <authorList>
            <person name="Aslett M."/>
        </authorList>
    </citation>
    <scope>NUCLEOTIDE SEQUENCE [LARGE SCALE GENOMIC DNA]</scope>
    <source>
        <strain evidence="13">Lindley</strain>
    </source>
</reference>
<dbReference type="Pfam" id="PF00179">
    <property type="entry name" value="UQ_con"/>
    <property type="match status" value="1"/>
</dbReference>
<evidence type="ECO:0000256" key="11">
    <source>
        <dbReference type="RuleBase" id="RU362109"/>
    </source>
</evidence>
<name>A0A183CIM5_GLOPA</name>